<dbReference type="PANTHER" id="PTHR15454">
    <property type="entry name" value="NISCHARIN RELATED"/>
    <property type="match status" value="1"/>
</dbReference>
<dbReference type="InterPro" id="IPR001611">
    <property type="entry name" value="Leu-rich_rpt"/>
</dbReference>
<keyword evidence="2" id="KW-0433">Leucine-rich repeat</keyword>
<dbReference type="PROSITE" id="PS51450">
    <property type="entry name" value="LRR"/>
    <property type="match status" value="6"/>
</dbReference>
<dbReference type="Proteomes" id="UP001244341">
    <property type="component" value="Chromosome 12b"/>
</dbReference>
<evidence type="ECO:0000256" key="2">
    <source>
        <dbReference type="ARBA" id="ARBA00022614"/>
    </source>
</evidence>
<sequence length="521" mass="56116">MADVLDLTNSHLRDLSTVEISPTLTALDLTANRLQTLDPRVVALTGLRALNLRQNIIADATGVNECCCKGALEDLELRDNLLTEIPTLEGFSQLTRLEFSYNQIRSLPPLSSLTADPAASPPLLELFVAANKVAAIEALEGLGRLTHTENSIVCTIPLLQLAFAGTLQPRFYSLFLFISLIFVQIRSLAPLSSLTADPAASPPLLELFVAANKIRSLAPLSSLTADPAASPPLLELFVAANKIRSLAPLSSLTADPAASPPLLELFVAANKIRSLAPLSSLTADPAASPPLLELFVAANKIRSLAPLSSLTADPAASPPLLELFVAANKVTAIEALGGLSKLTVLELGSNRIRTIEGLGSQACLLELWLGRNRISKIENLGHMTALRRISLQSNRLESMCGIAACSSLVELYLSHNGIWSLDQQLTQLKALRVLDVSNNRISKVEHLQGLSQLEDLWLNDNQMPSLDGIEEALKDQVDSLTTIYLEHNPAAAAPDYKQRLLALLPKLQQLDANVLPEREQT</sequence>
<dbReference type="EMBL" id="CP126219">
    <property type="protein sequence ID" value="WIA20809.1"/>
    <property type="molecule type" value="Genomic_DNA"/>
</dbReference>
<reference evidence="4 5" key="1">
    <citation type="submission" date="2023-05" db="EMBL/GenBank/DDBJ databases">
        <title>A 100% complete, gapless, phased diploid assembly of the Scenedesmus obliquus UTEX 3031 genome.</title>
        <authorList>
            <person name="Biondi T.C."/>
            <person name="Hanschen E.R."/>
            <person name="Kwon T."/>
            <person name="Eng W."/>
            <person name="Kruse C.P.S."/>
            <person name="Koehler S.I."/>
            <person name="Kunde Y."/>
            <person name="Gleasner C.D."/>
            <person name="You Mak K.T."/>
            <person name="Polle J."/>
            <person name="Hovde B.T."/>
            <person name="Starkenburg S.R."/>
        </authorList>
    </citation>
    <scope>NUCLEOTIDE SEQUENCE [LARGE SCALE GENOMIC DNA]</scope>
    <source>
        <strain evidence="4 5">DOE0152z</strain>
    </source>
</reference>
<evidence type="ECO:0000313" key="4">
    <source>
        <dbReference type="EMBL" id="WIA20809.1"/>
    </source>
</evidence>
<comment type="subcellular location">
    <subcellularLocation>
        <location evidence="1">Cytoplasm</location>
        <location evidence="1">Cytoskeleton</location>
        <location evidence="1">Cilium axoneme</location>
    </subcellularLocation>
</comment>
<gene>
    <name evidence="4" type="ORF">OEZ85_005165</name>
</gene>
<proteinExistence type="predicted"/>
<evidence type="ECO:0000256" key="3">
    <source>
        <dbReference type="ARBA" id="ARBA00022737"/>
    </source>
</evidence>
<dbReference type="PANTHER" id="PTHR15454:SF56">
    <property type="entry name" value="PROTEIN PHOSPHATASE 1 REGULATORY SUBUNIT 7-RELATED"/>
    <property type="match status" value="1"/>
</dbReference>
<keyword evidence="5" id="KW-1185">Reference proteome</keyword>
<dbReference type="SMART" id="SM00365">
    <property type="entry name" value="LRR_SD22"/>
    <property type="match status" value="13"/>
</dbReference>
<dbReference type="Gene3D" id="3.80.10.10">
    <property type="entry name" value="Ribonuclease Inhibitor"/>
    <property type="match status" value="5"/>
</dbReference>
<organism evidence="4 5">
    <name type="scientific">Tetradesmus obliquus</name>
    <name type="common">Green alga</name>
    <name type="synonym">Acutodesmus obliquus</name>
    <dbReference type="NCBI Taxonomy" id="3088"/>
    <lineage>
        <taxon>Eukaryota</taxon>
        <taxon>Viridiplantae</taxon>
        <taxon>Chlorophyta</taxon>
        <taxon>core chlorophytes</taxon>
        <taxon>Chlorophyceae</taxon>
        <taxon>CS clade</taxon>
        <taxon>Sphaeropleales</taxon>
        <taxon>Scenedesmaceae</taxon>
        <taxon>Tetradesmus</taxon>
    </lineage>
</organism>
<evidence type="ECO:0000313" key="5">
    <source>
        <dbReference type="Proteomes" id="UP001244341"/>
    </source>
</evidence>
<dbReference type="SMART" id="SM00364">
    <property type="entry name" value="LRR_BAC"/>
    <property type="match status" value="8"/>
</dbReference>
<accession>A0ABY8UID8</accession>
<dbReference type="SMART" id="SM00369">
    <property type="entry name" value="LRR_TYP"/>
    <property type="match status" value="8"/>
</dbReference>
<dbReference type="Pfam" id="PF13855">
    <property type="entry name" value="LRR_8"/>
    <property type="match status" value="1"/>
</dbReference>
<evidence type="ECO:0008006" key="6">
    <source>
        <dbReference type="Google" id="ProtNLM"/>
    </source>
</evidence>
<name>A0ABY8UID8_TETOB</name>
<dbReference type="SUPFAM" id="SSF52058">
    <property type="entry name" value="L domain-like"/>
    <property type="match status" value="2"/>
</dbReference>
<dbReference type="InterPro" id="IPR003591">
    <property type="entry name" value="Leu-rich_rpt_typical-subtyp"/>
</dbReference>
<dbReference type="InterPro" id="IPR032675">
    <property type="entry name" value="LRR_dom_sf"/>
</dbReference>
<keyword evidence="3" id="KW-0677">Repeat</keyword>
<evidence type="ECO:0000256" key="1">
    <source>
        <dbReference type="ARBA" id="ARBA00004430"/>
    </source>
</evidence>
<protein>
    <recommendedName>
        <fullName evidence="6">Protein phosphatase 1 regulatory subunit 7</fullName>
    </recommendedName>
</protein>